<reference evidence="1 2" key="1">
    <citation type="submission" date="2019-11" db="EMBL/GenBank/DDBJ databases">
        <title>Acidiferrimicrobium australis gen. nov., sp. nov., an acidophilic and obligately heterotrophic, member of the Actinobacteria that catalyses dissimilatory oxido- reduction of iron isolated from metal-rich acidic water in Chile.</title>
        <authorList>
            <person name="Gonzalez D."/>
            <person name="Huber K."/>
            <person name="Hedrich S."/>
            <person name="Rojas-Villalobos C."/>
            <person name="Quatrini R."/>
            <person name="Dinamarca M.A."/>
            <person name="Schwarz A."/>
            <person name="Canales C."/>
            <person name="Nancucheo I."/>
        </authorList>
    </citation>
    <scope>NUCLEOTIDE SEQUENCE [LARGE SCALE GENOMIC DNA]</scope>
    <source>
        <strain evidence="1 2">USS-CCA1</strain>
    </source>
</reference>
<gene>
    <name evidence="1" type="ORF">GHK86_06260</name>
</gene>
<dbReference type="Proteomes" id="UP000437736">
    <property type="component" value="Unassembled WGS sequence"/>
</dbReference>
<dbReference type="Gene3D" id="3.40.50.1820">
    <property type="entry name" value="alpha/beta hydrolase"/>
    <property type="match status" value="2"/>
</dbReference>
<organism evidence="1 2">
    <name type="scientific">Acidiferrimicrobium australe</name>
    <dbReference type="NCBI Taxonomy" id="2664430"/>
    <lineage>
        <taxon>Bacteria</taxon>
        <taxon>Bacillati</taxon>
        <taxon>Actinomycetota</taxon>
        <taxon>Acidimicrobiia</taxon>
        <taxon>Acidimicrobiales</taxon>
        <taxon>Acidimicrobiaceae</taxon>
        <taxon>Acidiferrimicrobium</taxon>
    </lineage>
</organism>
<dbReference type="SUPFAM" id="SSF53474">
    <property type="entry name" value="alpha/beta-Hydrolases"/>
    <property type="match status" value="2"/>
</dbReference>
<keyword evidence="2" id="KW-1185">Reference proteome</keyword>
<accession>A0ABW9QRQ6</accession>
<dbReference type="EMBL" id="WJHE01000270">
    <property type="protein sequence ID" value="MST32326.1"/>
    <property type="molecule type" value="Genomic_DNA"/>
</dbReference>
<evidence type="ECO:0000313" key="1">
    <source>
        <dbReference type="EMBL" id="MST32326.1"/>
    </source>
</evidence>
<sequence>MTPTEERAHRTPDGTLLRAGWTRAGGDARFAWVHVPPSGEARGAVVLCSPLLAEEYHSHRAVALLANRLAAAGFAALRFDYTGTGDSSGRPEDVADVAIWREDIAAMVRLARAWGAGWVAAVGLRAAANLLVPVPGPDAFVFWDPVRSGRSFVREVTLLHRSTTAAAGCTDDDSLAGYPFPAGFVRSLSEVAGIATPGPSTRTLLLTRDGSLPVGCDPTAETEVRAAPQQPAMLEVSLHRSRIPEATIQVIVEWLRSGRPEDSPRIAPTLSPTWSDGVVEESAEWMTNGDGESMFAVASRPASGPGARTRLVLLNSGAQSHIGPHRMHVDLARSLAGYGVGSLRVDLPGRGDSPPGSGSDQLRPFAGARVSDVAAVVERAGGGAVVAMGLCSGAWDALDAANLPGVRGAVCINLGSSPAIAPGAPLDRDPGTSLRRAVVERRWLRWLRRTAIGTKIVWHLPGPVWWVLDKTLLQPDASRAVARVAGRGRHIALLVAQHDLRDPRLWSSTHATRGRWSVVSFGGDTDLIVAPGRAQVTETCRELVREWAAAWDSDP</sequence>
<protein>
    <submittedName>
        <fullName evidence="1">Alpha/beta fold hydrolase</fullName>
    </submittedName>
</protein>
<keyword evidence="1" id="KW-0378">Hydrolase</keyword>
<dbReference type="InterPro" id="IPR029058">
    <property type="entry name" value="AB_hydrolase_fold"/>
</dbReference>
<comment type="caution">
    <text evidence="1">The sequence shown here is derived from an EMBL/GenBank/DDBJ whole genome shotgun (WGS) entry which is preliminary data.</text>
</comment>
<evidence type="ECO:0000313" key="2">
    <source>
        <dbReference type="Proteomes" id="UP000437736"/>
    </source>
</evidence>
<proteinExistence type="predicted"/>
<dbReference type="GO" id="GO:0016787">
    <property type="term" value="F:hydrolase activity"/>
    <property type="evidence" value="ECO:0007669"/>
    <property type="project" value="UniProtKB-KW"/>
</dbReference>
<name>A0ABW9QRQ6_9ACTN</name>